<evidence type="ECO:0000259" key="24">
    <source>
        <dbReference type="PROSITE" id="PS50203"/>
    </source>
</evidence>
<feature type="compositionally biased region" description="Low complexity" evidence="22">
    <location>
        <begin position="496"/>
        <end position="512"/>
    </location>
</feature>
<feature type="transmembrane region" description="Helical" evidence="23">
    <location>
        <begin position="61"/>
        <end position="86"/>
    </location>
</feature>
<evidence type="ECO:0000256" key="1">
    <source>
        <dbReference type="ARBA" id="ARBA00004337"/>
    </source>
</evidence>
<dbReference type="SMART" id="SM00230">
    <property type="entry name" value="CysPc"/>
    <property type="match status" value="1"/>
</dbReference>
<dbReference type="InterPro" id="IPR000169">
    <property type="entry name" value="Pept_cys_AS"/>
</dbReference>
<dbReference type="SMART" id="SM00720">
    <property type="entry name" value="calpain_III"/>
    <property type="match status" value="1"/>
</dbReference>
<feature type="transmembrane region" description="Helical" evidence="23">
    <location>
        <begin position="874"/>
        <end position="898"/>
    </location>
</feature>
<organism evidence="25 26">
    <name type="scientific">Vitis vinifera</name>
    <name type="common">Grape</name>
    <dbReference type="NCBI Taxonomy" id="29760"/>
    <lineage>
        <taxon>Eukaryota</taxon>
        <taxon>Viridiplantae</taxon>
        <taxon>Streptophyta</taxon>
        <taxon>Embryophyta</taxon>
        <taxon>Tracheophyta</taxon>
        <taxon>Spermatophyta</taxon>
        <taxon>Magnoliopsida</taxon>
        <taxon>eudicotyledons</taxon>
        <taxon>Gunneridae</taxon>
        <taxon>Pentapetalae</taxon>
        <taxon>rosids</taxon>
        <taxon>Vitales</taxon>
        <taxon>Vitaceae</taxon>
        <taxon>Viteae</taxon>
        <taxon>Vitis</taxon>
    </lineage>
</organism>
<dbReference type="Pfam" id="PF00648">
    <property type="entry name" value="Peptidase_C2"/>
    <property type="match status" value="1"/>
</dbReference>
<comment type="similarity">
    <text evidence="5">Belongs to the peptidase C2 family.</text>
</comment>
<evidence type="ECO:0000256" key="14">
    <source>
        <dbReference type="ARBA" id="ARBA00022801"/>
    </source>
</evidence>
<keyword evidence="7" id="KW-1003">Cell membrane</keyword>
<gene>
    <name evidence="25" type="primary">DEK1_0</name>
    <name evidence="25" type="ORF">CK203_076103</name>
</gene>
<comment type="caution">
    <text evidence="25">The sequence shown here is derived from an EMBL/GenBank/DDBJ whole genome shotgun (WGS) entry which is preliminary data.</text>
</comment>
<feature type="transmembrane region" description="Helical" evidence="23">
    <location>
        <begin position="1006"/>
        <end position="1028"/>
    </location>
</feature>
<name>A0A438EM31_VITVI</name>
<evidence type="ECO:0000256" key="11">
    <source>
        <dbReference type="ARBA" id="ARBA00022729"/>
    </source>
</evidence>
<dbReference type="CDD" id="cd00044">
    <property type="entry name" value="CysPc"/>
    <property type="match status" value="1"/>
</dbReference>
<proteinExistence type="inferred from homology"/>
<feature type="transmembrane region" description="Helical" evidence="23">
    <location>
        <begin position="1170"/>
        <end position="1192"/>
    </location>
</feature>
<keyword evidence="6" id="KW-0217">Developmental protein</keyword>
<dbReference type="GO" id="GO:0005886">
    <property type="term" value="C:plasma membrane"/>
    <property type="evidence" value="ECO:0007669"/>
    <property type="project" value="UniProtKB-SubCell"/>
</dbReference>
<keyword evidence="9 21" id="KW-0645">Protease</keyword>
<evidence type="ECO:0000256" key="7">
    <source>
        <dbReference type="ARBA" id="ARBA00022475"/>
    </source>
</evidence>
<dbReference type="FunFam" id="2.60.120.380:FF:000005">
    <property type="entry name" value="calpain-type cysteine protease DEK1"/>
    <property type="match status" value="1"/>
</dbReference>
<dbReference type="InterPro" id="IPR036213">
    <property type="entry name" value="Calpain_III_sf"/>
</dbReference>
<dbReference type="SUPFAM" id="SSF49758">
    <property type="entry name" value="Calpain large subunit, middle domain (domain III)"/>
    <property type="match status" value="1"/>
</dbReference>
<dbReference type="InterPro" id="IPR022683">
    <property type="entry name" value="Calpain_III"/>
</dbReference>
<feature type="transmembrane region" description="Helical" evidence="23">
    <location>
        <begin position="1138"/>
        <end position="1158"/>
    </location>
</feature>
<feature type="domain" description="Calpain catalytic" evidence="24">
    <location>
        <begin position="1862"/>
        <end position="2164"/>
    </location>
</feature>
<feature type="transmembrane region" description="Helical" evidence="23">
    <location>
        <begin position="976"/>
        <end position="999"/>
    </location>
</feature>
<keyword evidence="15 21" id="KW-0788">Thiol protease</keyword>
<keyword evidence="13" id="KW-0967">Endosome</keyword>
<feature type="transmembrane region" description="Helical" evidence="23">
    <location>
        <begin position="1105"/>
        <end position="1126"/>
    </location>
</feature>
<dbReference type="GO" id="GO:0010008">
    <property type="term" value="C:endosome membrane"/>
    <property type="evidence" value="ECO:0007669"/>
    <property type="project" value="UniProtKB-SubCell"/>
</dbReference>
<dbReference type="InterPro" id="IPR038765">
    <property type="entry name" value="Papain-like_cys_pep_sf"/>
</dbReference>
<keyword evidence="8" id="KW-0963">Cytoplasm</keyword>
<evidence type="ECO:0000256" key="13">
    <source>
        <dbReference type="ARBA" id="ARBA00022753"/>
    </source>
</evidence>
<evidence type="ECO:0000256" key="18">
    <source>
        <dbReference type="ARBA" id="ARBA00023136"/>
    </source>
</evidence>
<feature type="transmembrane region" description="Helical" evidence="23">
    <location>
        <begin position="447"/>
        <end position="465"/>
    </location>
</feature>
<evidence type="ECO:0000256" key="9">
    <source>
        <dbReference type="ARBA" id="ARBA00022670"/>
    </source>
</evidence>
<feature type="active site" evidence="20 21">
    <location>
        <position position="2086"/>
    </location>
</feature>
<evidence type="ECO:0000256" key="8">
    <source>
        <dbReference type="ARBA" id="ARBA00022490"/>
    </source>
</evidence>
<dbReference type="GO" id="GO:0004198">
    <property type="term" value="F:calcium-dependent cysteine-type endopeptidase activity"/>
    <property type="evidence" value="ECO:0007669"/>
    <property type="project" value="InterPro"/>
</dbReference>
<dbReference type="FunFam" id="2.60.120.200:FF:000165">
    <property type="entry name" value="Calpain-type cysteine protease DEK1"/>
    <property type="match status" value="1"/>
</dbReference>
<feature type="transmembrane region" description="Helical" evidence="23">
    <location>
        <begin position="420"/>
        <end position="441"/>
    </location>
</feature>
<feature type="region of interest" description="Disordered" evidence="22">
    <location>
        <begin position="490"/>
        <end position="512"/>
    </location>
</feature>
<dbReference type="EMBL" id="QGNW01001243">
    <property type="protein sequence ID" value="RVW48784.1"/>
    <property type="molecule type" value="Genomic_DNA"/>
</dbReference>
<evidence type="ECO:0000313" key="26">
    <source>
        <dbReference type="Proteomes" id="UP000288805"/>
    </source>
</evidence>
<dbReference type="SUPFAM" id="SSF49899">
    <property type="entry name" value="Concanavalin A-like lectins/glucanases"/>
    <property type="match status" value="1"/>
</dbReference>
<dbReference type="Pfam" id="PF01067">
    <property type="entry name" value="Calpain_III"/>
    <property type="match status" value="1"/>
</dbReference>
<evidence type="ECO:0000256" key="4">
    <source>
        <dbReference type="ARBA" id="ARBA00004651"/>
    </source>
</evidence>
<dbReference type="PROSITE" id="PS50203">
    <property type="entry name" value="CALPAIN_CAT"/>
    <property type="match status" value="1"/>
</dbReference>
<dbReference type="InterPro" id="IPR033883">
    <property type="entry name" value="C2_III"/>
</dbReference>
<evidence type="ECO:0000256" key="10">
    <source>
        <dbReference type="ARBA" id="ARBA00022692"/>
    </source>
</evidence>
<feature type="transmembrane region" description="Helical" evidence="23">
    <location>
        <begin position="274"/>
        <end position="296"/>
    </location>
</feature>
<dbReference type="GO" id="GO:0006508">
    <property type="term" value="P:proteolysis"/>
    <property type="evidence" value="ECO:0007669"/>
    <property type="project" value="UniProtKB-KW"/>
</dbReference>
<feature type="active site" evidence="20 21">
    <location>
        <position position="1928"/>
    </location>
</feature>
<dbReference type="Proteomes" id="UP000288805">
    <property type="component" value="Unassembled WGS sequence"/>
</dbReference>
<keyword evidence="10 23" id="KW-0812">Transmembrane</keyword>
<comment type="subcellular location">
    <subcellularLocation>
        <location evidence="4">Cell membrane</location>
        <topology evidence="4">Multi-pass membrane protein</topology>
    </subcellularLocation>
    <subcellularLocation>
        <location evidence="3">Cytoplasm</location>
    </subcellularLocation>
    <subcellularLocation>
        <location evidence="2">Endoplasmic reticulum membrane</location>
        <topology evidence="2">Multi-pass membrane protein</topology>
    </subcellularLocation>
    <subcellularLocation>
        <location evidence="1">Endosome membrane</location>
        <topology evidence="1">Multi-pass membrane protein</topology>
    </subcellularLocation>
</comment>
<feature type="transmembrane region" description="Helical" evidence="23">
    <location>
        <begin position="390"/>
        <end position="413"/>
    </location>
</feature>
<keyword evidence="18 23" id="KW-0472">Membrane</keyword>
<evidence type="ECO:0000256" key="21">
    <source>
        <dbReference type="PROSITE-ProRule" id="PRU00239"/>
    </source>
</evidence>
<dbReference type="InterPro" id="IPR001300">
    <property type="entry name" value="Peptidase_C2_calpain_cat"/>
</dbReference>
<dbReference type="InterPro" id="IPR013320">
    <property type="entry name" value="ConA-like_dom_sf"/>
</dbReference>
<dbReference type="Gene3D" id="2.60.120.200">
    <property type="match status" value="1"/>
</dbReference>
<protein>
    <recommendedName>
        <fullName evidence="19">Protein DEFECTIVE KERNEL 1</fullName>
    </recommendedName>
</protein>
<feature type="transmembrane region" description="Helical" evidence="23">
    <location>
        <begin position="112"/>
        <end position="133"/>
    </location>
</feature>
<keyword evidence="12" id="KW-0677">Repeat</keyword>
<evidence type="ECO:0000256" key="12">
    <source>
        <dbReference type="ARBA" id="ARBA00022737"/>
    </source>
</evidence>
<keyword evidence="11" id="KW-0732">Signal</keyword>
<feature type="active site" evidence="20 21">
    <location>
        <position position="2106"/>
    </location>
</feature>
<evidence type="ECO:0000256" key="15">
    <source>
        <dbReference type="ARBA" id="ARBA00022807"/>
    </source>
</evidence>
<evidence type="ECO:0000256" key="23">
    <source>
        <dbReference type="SAM" id="Phobius"/>
    </source>
</evidence>
<reference evidence="25 26" key="1">
    <citation type="journal article" date="2018" name="PLoS Genet.">
        <title>Population sequencing reveals clonal diversity and ancestral inbreeding in the grapevine cultivar Chardonnay.</title>
        <authorList>
            <person name="Roach M.J."/>
            <person name="Johnson D.L."/>
            <person name="Bohlmann J."/>
            <person name="van Vuuren H.J."/>
            <person name="Jones S.J."/>
            <person name="Pretorius I.S."/>
            <person name="Schmidt S.A."/>
            <person name="Borneman A.R."/>
        </authorList>
    </citation>
    <scope>NUCLEOTIDE SEQUENCE [LARGE SCALE GENOMIC DNA]</scope>
    <source>
        <strain evidence="26">cv. Chardonnay</strain>
        <tissue evidence="25">Leaf</tissue>
    </source>
</reference>
<dbReference type="InterPro" id="IPR022684">
    <property type="entry name" value="Calpain_cysteine_protease"/>
</dbReference>
<keyword evidence="17 23" id="KW-1133">Transmembrane helix</keyword>
<evidence type="ECO:0000256" key="16">
    <source>
        <dbReference type="ARBA" id="ARBA00022824"/>
    </source>
</evidence>
<dbReference type="Gene3D" id="3.90.70.10">
    <property type="entry name" value="Cysteine proteinases"/>
    <property type="match status" value="1"/>
</dbReference>
<evidence type="ECO:0000256" key="2">
    <source>
        <dbReference type="ARBA" id="ARBA00004477"/>
    </source>
</evidence>
<dbReference type="PRINTS" id="PR00704">
    <property type="entry name" value="CALPAIN"/>
</dbReference>
<dbReference type="PANTHER" id="PTHR10183">
    <property type="entry name" value="CALPAIN"/>
    <property type="match status" value="1"/>
</dbReference>
<sequence>MGSLMMINGDFQADSGLEILNAGHGLGANHGDIVNILGGFVWYGVAEGGEWGSMEGHERELLLACVVSGTLFSVLSVASLCILWAVNWRPWRIYSMAVNFEARDVISKHSGAIFYFLIFFNYFCTFAFQLDFCQKMARYLTGASAWLIVWDAVSLCLDICYFSDCDAYYMGMLVDNDIGSRYNWFGCNNGWHCSFVGILFNHALVENTMAKLKHSKLEPDTQRAREGLWGTLGCLFGAVAALLLVAVALLCAYELCAVYVTAGASAAERYSPSGFFFGVSAIALAINMLFICRMVFNGNGLDVDEYVRRAYKFAYSDCIEMGLWLAYQNHQTPMSYILDNLVGKPLNIVLVGIWIHICRASHLGLLYLGSLLVLLVYSILYGQTAMEAQWLGAITSAAVIILDWNMGACLYGFQLLKSRVVALFVAGLSRVFLICFGVHYWYLGHCISYAVVASVLLGAVVSRHLSATNPLAARRDALQSTVIRLREGFRRKEQNSSASSSEGCGSSVKRSSSAEAGHLGNVIETSSRSAAQCIGDASNWNNVMYGTASSHEGINSDKSIDSGRPSLALRSSSCRSVAQEPEAGGSTDKNFDHNSCLVVCSSSGLESQGYESSASTSANQQLLDLNLALVFQEKLNDPMVTSMLKKRARQGDRELTSLLQDKGLDPNFAMMLKEKSLDPTILALLQRSSLDADRDHRDNTDITIIDSNSVDNGLLNQISLSEELRLKGLEKWLQWSRFVLHHIAGTPERAWVLFSFIFILETVIMAIFRPKTVKLVNSKHEQFEFGFAVLLLSPVICSIMAFLRSLQAEEMAMTTKPRKLLYFSETSNCVCFESDVYTCYISSVWFYCLAAKHVRWLAAILLETERILDPSKSSVLLGLSLTFPLMVACLSVSIPIWIHNGYQFWVPRVESAGHPGHHRTPGKKEGVVLVICILVFAGSIFALGAIVSVKPLEDLRYKGWTGDQRTFTSPYASSVYLGWAIGSVIALVVTGVLPIISWFATYRFSLSSAVCAGIFSVVLVAFCGASYLEVVKSRDDQVPTKGDFLAALLPLVCFPALLSLCTGLYKWKDDDWKLSRGVYVFVIIGLLLLLGAISAVVVIVEPWTIGVACLLVLLLIALAIGVIHYWASNNFYLTRTQMFFVCFIAFLLALAAFLVGWYEDKPFVGASVGYFSFLFLLAGRALTVLLSPPIVVYSPRVLPVYVYDAHADCGKNVSVAFLVLYGIALATEGWGVVASLKIYPPFAGAAVSAITLVVSFGFAVSRPCLTLKMMEDAVHFLSKETVVQAIARSATKTRNALSGTYSAPQRSASSAALLVGDPTVMRDRAGNFVLPRADVMKLRDRLRNEEVAAGSFFCRVRNGRTFWHESTSDIGYRREMCAHARILALEEAIDTEWVYMWDKFGGYLLLLLGLTAKAERVQDEVRLRLFLDSIGFSDLSAKKIKKWMPEDRRQFEIIQESYIREKEMEEEILMQRREEEGRGKERRKALLEKEERKWKEIEASLISSIPNAGSREAAAVAAAVRAVGGDSVLDDSFARERVSSIARRIRMAQLARRALQTGVTGAVCVLDDEPTTSGRNCGQIDPTICQSQKVSFSIAVTIQPESGPVCLLGTEFQKKVCWEILVAGSEQGIEAGQVGLRLITKGDRQTTVAKEWSISATSIADGRWHIVTMTIDADLGEATCYLDGGFDGYQTGLPLRVGNGIWEQGTEVWIGVRPPIDIDAFGRSDSEGAESKMHIMDVFMWGRCLTEDEIAAFYGAMGSAEYSMIDFPEDNWQWADSPSRVDEWDSDPAEVDLYDRDDVDWDGQYSSGRKRRSEREGMVVDVDSFARRLRKPRMETREEINQQMLSVELAVKEALSARGETHFTDQEFPPNDQSLFVDPENPPLRLKVVSEWMRPTDMVKESYLDAGPCLFSGAANPSDVCQGRLGDCWFLSAVAVLTEVSRISEVIITPEYNEEGIYTVRFCIQGEWVPVVVDDWIPCESPGKPAFATSRKGNELWVSLLEKAYAKLHGSYEALEGGLVQDALVDLTGGAGEEIDMRSAQAQIDLASGRLWSQLLRFKQEGFLLGAGSPSGSDVHVSSSGIVQGHAYSLLQVREVDGHKLVQVRNPWANEVEWNGPWADSSPEWTERMKHKLKHVPQSKDGIFWMSWQDFQIHFRSIYVCRIYPPEMRYSLRGQWRGYSAGGCQDYDTWHQNPQFHLRATGPDASFPIHVFITLTQGVSFSRTTAGFRNYQSSHDSMMFYIGMRILKTRGRRAAYNIYLHESVGGTDYVNSREISCEMVLEPDPKGYTIVPTTIHPGEEAPFVLSVFTKASVTLEAL</sequence>
<evidence type="ECO:0000256" key="22">
    <source>
        <dbReference type="SAM" id="MobiDB-lite"/>
    </source>
</evidence>
<evidence type="ECO:0000256" key="17">
    <source>
        <dbReference type="ARBA" id="ARBA00022989"/>
    </source>
</evidence>
<evidence type="ECO:0000256" key="5">
    <source>
        <dbReference type="ARBA" id="ARBA00007623"/>
    </source>
</evidence>
<feature type="transmembrane region" description="Helical" evidence="23">
    <location>
        <begin position="365"/>
        <end position="384"/>
    </location>
</feature>
<accession>A0A438EM31</accession>
<dbReference type="Gene3D" id="2.60.120.380">
    <property type="match status" value="1"/>
</dbReference>
<dbReference type="PROSITE" id="PS00139">
    <property type="entry name" value="THIOL_PROTEASE_CYS"/>
    <property type="match status" value="1"/>
</dbReference>
<feature type="transmembrane region" description="Helical" evidence="23">
    <location>
        <begin position="750"/>
        <end position="768"/>
    </location>
</feature>
<feature type="transmembrane region" description="Helical" evidence="23">
    <location>
        <begin position="1044"/>
        <end position="1065"/>
    </location>
</feature>
<evidence type="ECO:0000256" key="20">
    <source>
        <dbReference type="PIRSR" id="PIRSR622684-1"/>
    </source>
</evidence>
<feature type="transmembrane region" description="Helical" evidence="23">
    <location>
        <begin position="235"/>
        <end position="262"/>
    </location>
</feature>
<evidence type="ECO:0000313" key="25">
    <source>
        <dbReference type="EMBL" id="RVW48784.1"/>
    </source>
</evidence>
<keyword evidence="16" id="KW-0256">Endoplasmic reticulum</keyword>
<feature type="transmembrane region" description="Helical" evidence="23">
    <location>
        <begin position="783"/>
        <end position="803"/>
    </location>
</feature>
<feature type="transmembrane region" description="Helical" evidence="23">
    <location>
        <begin position="1238"/>
        <end position="1260"/>
    </location>
</feature>
<dbReference type="FunFam" id="3.90.70.10:FF:000038">
    <property type="entry name" value="Calpain-type cysteine protease DEK1"/>
    <property type="match status" value="1"/>
</dbReference>
<dbReference type="InterPro" id="IPR022682">
    <property type="entry name" value="Calpain_domain_III"/>
</dbReference>
<evidence type="ECO:0000256" key="19">
    <source>
        <dbReference type="ARBA" id="ARBA00079208"/>
    </source>
</evidence>
<dbReference type="SUPFAM" id="SSF54001">
    <property type="entry name" value="Cysteine proteinases"/>
    <property type="match status" value="1"/>
</dbReference>
<evidence type="ECO:0000256" key="6">
    <source>
        <dbReference type="ARBA" id="ARBA00022473"/>
    </source>
</evidence>
<dbReference type="GO" id="GO:0005789">
    <property type="term" value="C:endoplasmic reticulum membrane"/>
    <property type="evidence" value="ECO:0007669"/>
    <property type="project" value="UniProtKB-SubCell"/>
</dbReference>
<feature type="transmembrane region" description="Helical" evidence="23">
    <location>
        <begin position="1213"/>
        <end position="1232"/>
    </location>
</feature>
<keyword evidence="14 21" id="KW-0378">Hydrolase</keyword>
<dbReference type="CDD" id="cd00214">
    <property type="entry name" value="Calpain_III"/>
    <property type="match status" value="1"/>
</dbReference>
<feature type="region of interest" description="Disordered" evidence="22">
    <location>
        <begin position="551"/>
        <end position="588"/>
    </location>
</feature>
<feature type="transmembrane region" description="Helical" evidence="23">
    <location>
        <begin position="145"/>
        <end position="164"/>
    </location>
</feature>
<feature type="transmembrane region" description="Helical" evidence="23">
    <location>
        <begin position="1077"/>
        <end position="1099"/>
    </location>
</feature>
<dbReference type="PANTHER" id="PTHR10183:SF379">
    <property type="entry name" value="CALPAIN-5"/>
    <property type="match status" value="1"/>
</dbReference>
<feature type="transmembrane region" description="Helical" evidence="23">
    <location>
        <begin position="927"/>
        <end position="949"/>
    </location>
</feature>
<evidence type="ECO:0000256" key="3">
    <source>
        <dbReference type="ARBA" id="ARBA00004496"/>
    </source>
</evidence>